<dbReference type="SUPFAM" id="SSF54001">
    <property type="entry name" value="Cysteine proteinases"/>
    <property type="match status" value="1"/>
</dbReference>
<feature type="non-terminal residue" evidence="2">
    <location>
        <position position="115"/>
    </location>
</feature>
<gene>
    <name evidence="2" type="ORF">BpHYR1_033009</name>
</gene>
<dbReference type="Pfam" id="PF01841">
    <property type="entry name" value="Transglut_core"/>
    <property type="match status" value="1"/>
</dbReference>
<dbReference type="Proteomes" id="UP000276133">
    <property type="component" value="Unassembled WGS sequence"/>
</dbReference>
<organism evidence="2 3">
    <name type="scientific">Brachionus plicatilis</name>
    <name type="common">Marine rotifer</name>
    <name type="synonym">Brachionus muelleri</name>
    <dbReference type="NCBI Taxonomy" id="10195"/>
    <lineage>
        <taxon>Eukaryota</taxon>
        <taxon>Metazoa</taxon>
        <taxon>Spiralia</taxon>
        <taxon>Gnathifera</taxon>
        <taxon>Rotifera</taxon>
        <taxon>Eurotatoria</taxon>
        <taxon>Monogononta</taxon>
        <taxon>Pseudotrocha</taxon>
        <taxon>Ploima</taxon>
        <taxon>Brachionidae</taxon>
        <taxon>Brachionus</taxon>
    </lineage>
</organism>
<evidence type="ECO:0000259" key="1">
    <source>
        <dbReference type="Pfam" id="PF01841"/>
    </source>
</evidence>
<name>A0A3M7RAD8_BRAPC</name>
<dbReference type="PANTHER" id="PTHR33490:SF3">
    <property type="entry name" value="CONSERVED INTEGRAL MEMBRANE PROTEIN"/>
    <property type="match status" value="1"/>
</dbReference>
<keyword evidence="3" id="KW-1185">Reference proteome</keyword>
<dbReference type="OrthoDB" id="10047918at2759"/>
<dbReference type="AlphaFoldDB" id="A0A3M7RAD8"/>
<dbReference type="PANTHER" id="PTHR33490">
    <property type="entry name" value="BLR5614 PROTEIN-RELATED"/>
    <property type="match status" value="1"/>
</dbReference>
<accession>A0A3M7RAD8</accession>
<dbReference type="EMBL" id="REGN01003858">
    <property type="protein sequence ID" value="RNA20429.1"/>
    <property type="molecule type" value="Genomic_DNA"/>
</dbReference>
<evidence type="ECO:0000313" key="2">
    <source>
        <dbReference type="EMBL" id="RNA20429.1"/>
    </source>
</evidence>
<dbReference type="InterPro" id="IPR038765">
    <property type="entry name" value="Papain-like_cys_pep_sf"/>
</dbReference>
<feature type="domain" description="Transglutaminase-like" evidence="1">
    <location>
        <begin position="26"/>
        <end position="101"/>
    </location>
</feature>
<dbReference type="InterPro" id="IPR002931">
    <property type="entry name" value="Transglutaminase-like"/>
</dbReference>
<protein>
    <submittedName>
        <fullName evidence="2">Transglutaminase</fullName>
    </submittedName>
</protein>
<reference evidence="2 3" key="1">
    <citation type="journal article" date="2018" name="Sci. Rep.">
        <title>Genomic signatures of local adaptation to the degree of environmental predictability in rotifers.</title>
        <authorList>
            <person name="Franch-Gras L."/>
            <person name="Hahn C."/>
            <person name="Garcia-Roger E.M."/>
            <person name="Carmona M.J."/>
            <person name="Serra M."/>
            <person name="Gomez A."/>
        </authorList>
    </citation>
    <scope>NUCLEOTIDE SEQUENCE [LARGE SCALE GENOMIC DNA]</scope>
    <source>
        <strain evidence="2">HYR1</strain>
    </source>
</reference>
<sequence>MELDTKKYLKTTHYIDHESKSIKDKVNEIIKDCSSDKEKAILIHDFVRDSILFGFNRPFYDMTASQVLEAKVGFCNNKSTLFVAMLRAANIPSRTVFVDISKEILNGIVDPPTPY</sequence>
<proteinExistence type="predicted"/>
<evidence type="ECO:0000313" key="3">
    <source>
        <dbReference type="Proteomes" id="UP000276133"/>
    </source>
</evidence>
<comment type="caution">
    <text evidence="2">The sequence shown here is derived from an EMBL/GenBank/DDBJ whole genome shotgun (WGS) entry which is preliminary data.</text>
</comment>
<dbReference type="Gene3D" id="3.10.620.30">
    <property type="match status" value="1"/>
</dbReference>